<protein>
    <submittedName>
        <fullName evidence="1">2,3-diaminopropionate biosynthesis protein SbnB</fullName>
    </submittedName>
</protein>
<dbReference type="Gene3D" id="3.30.1780.10">
    <property type="entry name" value="ornithine cyclodeaminase, domain 1"/>
    <property type="match status" value="1"/>
</dbReference>
<dbReference type="PANTHER" id="PTHR13812:SF19">
    <property type="entry name" value="KETIMINE REDUCTASE MU-CRYSTALLIN"/>
    <property type="match status" value="1"/>
</dbReference>
<dbReference type="GO" id="GO:0019290">
    <property type="term" value="P:siderophore biosynthetic process"/>
    <property type="evidence" value="ECO:0007669"/>
    <property type="project" value="InterPro"/>
</dbReference>
<dbReference type="GO" id="GO:0016639">
    <property type="term" value="F:oxidoreductase activity, acting on the CH-NH2 group of donors, NAD or NADP as acceptor"/>
    <property type="evidence" value="ECO:0007669"/>
    <property type="project" value="InterPro"/>
</dbReference>
<comment type="caution">
    <text evidence="1">The sequence shown here is derived from an EMBL/GenBank/DDBJ whole genome shotgun (WGS) entry which is preliminary data.</text>
</comment>
<gene>
    <name evidence="1" type="primary">ocd</name>
    <name evidence="1" type="ORF">Cba03nite_71610</name>
</gene>
<dbReference type="NCBIfam" id="TIGR03944">
    <property type="entry name" value="dehyd_SbnB_fam"/>
    <property type="match status" value="1"/>
</dbReference>
<keyword evidence="2" id="KW-1185">Reference proteome</keyword>
<dbReference type="PANTHER" id="PTHR13812">
    <property type="entry name" value="KETIMINE REDUCTASE MU-CRYSTALLIN"/>
    <property type="match status" value="1"/>
</dbReference>
<dbReference type="AlphaFoldDB" id="A0A8J3NM68"/>
<proteinExistence type="predicted"/>
<accession>A0A8J3NM68</accession>
<dbReference type="InterPro" id="IPR023866">
    <property type="entry name" value="SbnB"/>
</dbReference>
<name>A0A8J3NM68_9ACTN</name>
<dbReference type="SUPFAM" id="SSF51735">
    <property type="entry name" value="NAD(P)-binding Rossmann-fold domains"/>
    <property type="match status" value="1"/>
</dbReference>
<evidence type="ECO:0000313" key="2">
    <source>
        <dbReference type="Proteomes" id="UP000601223"/>
    </source>
</evidence>
<evidence type="ECO:0000313" key="1">
    <source>
        <dbReference type="EMBL" id="GIF85812.1"/>
    </source>
</evidence>
<dbReference type="GO" id="GO:0005737">
    <property type="term" value="C:cytoplasm"/>
    <property type="evidence" value="ECO:0007669"/>
    <property type="project" value="TreeGrafter"/>
</dbReference>
<dbReference type="InterPro" id="IPR036291">
    <property type="entry name" value="NAD(P)-bd_dom_sf"/>
</dbReference>
<sequence length="336" mass="35532">MSPTAPPLTVLTGPEVARQIEGARPDCMEAVRAAYLIHDAGQDSLPHSAFLRFPHRPADRVIALPAYLGADADLAGLKWISSFPANTGHGLNRASAVLLLNDATNGYAFACLESSLISAARTAASAVLAAQELVGSRTARRIGFVGAGLIASHVRAFFHDLDWSVGGYRVFDLVPDSAERFAAELAASGAGDVAVSDSAEKLFADCDLIVLATVAGVPHLHDPALLAHHPVVLHLSLRDLAPQVVLAADNFTDDVEHAVRERTSLHLTEQQEGHRGFLTGTLGDLLTGRVRRDPGRAAVFSPFGLGILDLAVGRWVYDRAVAAGAGQSFPDFHPAR</sequence>
<dbReference type="InterPro" id="IPR003462">
    <property type="entry name" value="ODC_Mu_crystall"/>
</dbReference>
<reference evidence="1 2" key="1">
    <citation type="submission" date="2021-01" db="EMBL/GenBank/DDBJ databases">
        <title>Whole genome shotgun sequence of Catellatospora bangladeshensis NBRC 107357.</title>
        <authorList>
            <person name="Komaki H."/>
            <person name="Tamura T."/>
        </authorList>
    </citation>
    <scope>NUCLEOTIDE SEQUENCE [LARGE SCALE GENOMIC DNA]</scope>
    <source>
        <strain evidence="1 2">NBRC 107357</strain>
    </source>
</reference>
<dbReference type="Gene3D" id="3.40.50.720">
    <property type="entry name" value="NAD(P)-binding Rossmann-like Domain"/>
    <property type="match status" value="1"/>
</dbReference>
<organism evidence="1 2">
    <name type="scientific">Catellatospora bangladeshensis</name>
    <dbReference type="NCBI Taxonomy" id="310355"/>
    <lineage>
        <taxon>Bacteria</taxon>
        <taxon>Bacillati</taxon>
        <taxon>Actinomycetota</taxon>
        <taxon>Actinomycetes</taxon>
        <taxon>Micromonosporales</taxon>
        <taxon>Micromonosporaceae</taxon>
        <taxon>Catellatospora</taxon>
    </lineage>
</organism>
<dbReference type="PIRSF" id="PIRSF001439">
    <property type="entry name" value="CryM"/>
    <property type="match status" value="1"/>
</dbReference>
<dbReference type="InterPro" id="IPR023401">
    <property type="entry name" value="ODC_N"/>
</dbReference>
<dbReference type="RefSeq" id="WP_203756246.1">
    <property type="nucleotide sequence ID" value="NZ_BONF01000053.1"/>
</dbReference>
<dbReference type="Pfam" id="PF02423">
    <property type="entry name" value="OCD_Mu_crystall"/>
    <property type="match status" value="1"/>
</dbReference>
<dbReference type="EMBL" id="BONF01000053">
    <property type="protein sequence ID" value="GIF85812.1"/>
    <property type="molecule type" value="Genomic_DNA"/>
</dbReference>
<dbReference type="Proteomes" id="UP000601223">
    <property type="component" value="Unassembled WGS sequence"/>
</dbReference>